<feature type="non-terminal residue" evidence="1">
    <location>
        <position position="97"/>
    </location>
</feature>
<reference evidence="1 2" key="1">
    <citation type="submission" date="2019-07" db="EMBL/GenBank/DDBJ databases">
        <authorList>
            <person name="Jastrzebski P J."/>
            <person name="Paukszto L."/>
            <person name="Jastrzebski P J."/>
        </authorList>
    </citation>
    <scope>NUCLEOTIDE SEQUENCE [LARGE SCALE GENOMIC DNA]</scope>
    <source>
        <strain evidence="1 2">WMS-il1</strain>
    </source>
</reference>
<dbReference type="EMBL" id="CABIJS010000443">
    <property type="protein sequence ID" value="VUZ51378.1"/>
    <property type="molecule type" value="Genomic_DNA"/>
</dbReference>
<gene>
    <name evidence="1" type="ORF">WMSIL1_LOCUS10140</name>
</gene>
<evidence type="ECO:0000313" key="1">
    <source>
        <dbReference type="EMBL" id="VUZ51378.1"/>
    </source>
</evidence>
<accession>A0A564YXK5</accession>
<feature type="non-terminal residue" evidence="1">
    <location>
        <position position="1"/>
    </location>
</feature>
<name>A0A564YXK5_HYMDI</name>
<proteinExistence type="predicted"/>
<evidence type="ECO:0000313" key="2">
    <source>
        <dbReference type="Proteomes" id="UP000321570"/>
    </source>
</evidence>
<protein>
    <submittedName>
        <fullName evidence="1">Uncharacterized protein</fullName>
    </submittedName>
</protein>
<organism evidence="1 2">
    <name type="scientific">Hymenolepis diminuta</name>
    <name type="common">Rat tapeworm</name>
    <dbReference type="NCBI Taxonomy" id="6216"/>
    <lineage>
        <taxon>Eukaryota</taxon>
        <taxon>Metazoa</taxon>
        <taxon>Spiralia</taxon>
        <taxon>Lophotrochozoa</taxon>
        <taxon>Platyhelminthes</taxon>
        <taxon>Cestoda</taxon>
        <taxon>Eucestoda</taxon>
        <taxon>Cyclophyllidea</taxon>
        <taxon>Hymenolepididae</taxon>
        <taxon>Hymenolepis</taxon>
    </lineage>
</organism>
<dbReference type="AlphaFoldDB" id="A0A564YXK5"/>
<dbReference type="Proteomes" id="UP000321570">
    <property type="component" value="Unassembled WGS sequence"/>
</dbReference>
<sequence length="97" mass="11092">YFIEPVNLKKPFKEDRNAVVGSICIDNDSTLIDDSIMSDGSNLTNKEEAVTTKLNDIILRMENNMTMSDKSKYIVNPQNPYEIKQESRYTTSKSKSH</sequence>
<keyword evidence="2" id="KW-1185">Reference proteome</keyword>